<keyword evidence="2" id="KW-0418">Kinase</keyword>
<reference evidence="2" key="1">
    <citation type="submission" date="2022-01" db="EMBL/GenBank/DDBJ databases">
        <title>Draft genome of Methanogenium marinum DSM 15558.</title>
        <authorList>
            <person name="Chen S.-C."/>
            <person name="You Y.-T."/>
        </authorList>
    </citation>
    <scope>NUCLEOTIDE SEQUENCE</scope>
    <source>
        <strain evidence="2">DSM 15558</strain>
    </source>
</reference>
<accession>A0A9Q4KS34</accession>
<dbReference type="EMBL" id="JAKELO010000002">
    <property type="protein sequence ID" value="MDE4907697.1"/>
    <property type="molecule type" value="Genomic_DNA"/>
</dbReference>
<dbReference type="Pfam" id="PF08757">
    <property type="entry name" value="CotH"/>
    <property type="match status" value="2"/>
</dbReference>
<name>A0A9Q4KS34_9EURY</name>
<dbReference type="GO" id="GO:0016301">
    <property type="term" value="F:kinase activity"/>
    <property type="evidence" value="ECO:0007669"/>
    <property type="project" value="UniProtKB-KW"/>
</dbReference>
<evidence type="ECO:0000256" key="1">
    <source>
        <dbReference type="SAM" id="MobiDB-lite"/>
    </source>
</evidence>
<dbReference type="Proteomes" id="UP001143747">
    <property type="component" value="Unassembled WGS sequence"/>
</dbReference>
<evidence type="ECO:0000313" key="2">
    <source>
        <dbReference type="EMBL" id="MDE4907697.1"/>
    </source>
</evidence>
<protein>
    <submittedName>
        <fullName evidence="2">CotH kinase family protein</fullName>
    </submittedName>
</protein>
<feature type="region of interest" description="Disordered" evidence="1">
    <location>
        <begin position="46"/>
        <end position="73"/>
    </location>
</feature>
<feature type="region of interest" description="Disordered" evidence="1">
    <location>
        <begin position="448"/>
        <end position="475"/>
    </location>
</feature>
<proteinExistence type="predicted"/>
<keyword evidence="3" id="KW-1185">Reference proteome</keyword>
<comment type="caution">
    <text evidence="2">The sequence shown here is derived from an EMBL/GenBank/DDBJ whole genome shotgun (WGS) entry which is preliminary data.</text>
</comment>
<gene>
    <name evidence="2" type="ORF">L0665_03600</name>
</gene>
<dbReference type="PANTHER" id="PTHR40050:SF1">
    <property type="entry name" value="INNER SPORE COAT PROTEIN H"/>
    <property type="match status" value="1"/>
</dbReference>
<dbReference type="InterPro" id="IPR014867">
    <property type="entry name" value="Spore_coat_CotH_CotH2/3/7"/>
</dbReference>
<dbReference type="PANTHER" id="PTHR40050">
    <property type="entry name" value="INNER SPORE COAT PROTEIN H"/>
    <property type="match status" value="1"/>
</dbReference>
<evidence type="ECO:0000313" key="3">
    <source>
        <dbReference type="Proteomes" id="UP001143747"/>
    </source>
</evidence>
<keyword evidence="2" id="KW-0808">Transferase</keyword>
<dbReference type="RefSeq" id="WP_274924344.1">
    <property type="nucleotide sequence ID" value="NZ_JAKELO010000002.1"/>
</dbReference>
<sequence>MNIPIQKIKKSTDKNGRKKRLLSVLAACTCTVLCLLACGCTTVGDTDETPQGTTGVNRSADWTEETHGNDADPNYSVVFPDDEVNEITIDITPENWQIMLDDMSAEFGEFGGSTTEQARAMRGGGGGNPGEDFDFTPVTVPSDIIFNDTEWTDVGIRFKGQSTLGNTWTDGSYKISLKLNFDKFEDENPDIKNQRFYGFDELNLKSGYGDESLMRDKIAPEIFSDAGVAAPDTAFYRVYVDYGEGPVYFGLYTMIESVEDTLIETAFTDDSGNVYKPEGTGATFAEGTFDTECFEKKTNEDDGNWSDVEALYTVLNDDTRTTDPEEWRENLEEVFNVDGFIQWLAVNTAIQNWDSYGIASKNYYLYTSPSDGTITWIPWDNNEAISAGKNADTAGGQPMERPIDGQTMTGIPDFGGDMQPPEWAEGEDTMPLMEEDGVMGGQRMAPPLGETENDGQTTTGIPDFGGDMQPPEWAEGEDTMPLMEEDGVMGGQRMAPPLEETENNGRMQNGGGQMGTPLSLSLDEVDDSWPLIRYLMDDPVYHEMYQDDLEDVVTTVFEPEAMEEVYQFNHDLISPYVTGAEGETDGYTNLKSTAEFDASESELIEHVNSRYDAVMTYLSTQTGGSS</sequence>
<organism evidence="2 3">
    <name type="scientific">Methanogenium marinum</name>
    <dbReference type="NCBI Taxonomy" id="348610"/>
    <lineage>
        <taxon>Archaea</taxon>
        <taxon>Methanobacteriati</taxon>
        <taxon>Methanobacteriota</taxon>
        <taxon>Stenosarchaea group</taxon>
        <taxon>Methanomicrobia</taxon>
        <taxon>Methanomicrobiales</taxon>
        <taxon>Methanomicrobiaceae</taxon>
        <taxon>Methanogenium</taxon>
    </lineage>
</organism>
<dbReference type="AlphaFoldDB" id="A0A9Q4KS34"/>